<sequence length="180" mass="21228">MLRITIPAEEFWDEVNEEFIYTKEQTLQLEHSLVSLSKWESKWCKAFLGKQDKTEEEILDYVKCMTLTQNVNPEVYKRLTAANYDAINAYIEAPMTATFFSEDSLPKNSREIVTAELIYYWMIAFNIPVEFQKWHLNKLLTLIRVCNVKSNPPKRRSKREIMKRNAALNAARRSRLNTRG</sequence>
<reference evidence="1" key="1">
    <citation type="journal article" date="2021" name="Proc. Natl. Acad. Sci. U.S.A.">
        <title>A Catalog of Tens of Thousands of Viruses from Human Metagenomes Reveals Hidden Associations with Chronic Diseases.</title>
        <authorList>
            <person name="Tisza M.J."/>
            <person name="Buck C.B."/>
        </authorList>
    </citation>
    <scope>NUCLEOTIDE SEQUENCE</scope>
    <source>
        <strain evidence="1">CtdvJ3</strain>
    </source>
</reference>
<protein>
    <submittedName>
        <fullName evidence="1">Uncharacterized protein</fullName>
    </submittedName>
</protein>
<dbReference type="EMBL" id="BK032569">
    <property type="protein sequence ID" value="DAF48503.1"/>
    <property type="molecule type" value="Genomic_DNA"/>
</dbReference>
<accession>A0A8S5SCV4</accession>
<organism evidence="1">
    <name type="scientific">Siphoviridae sp. ctdvJ3</name>
    <dbReference type="NCBI Taxonomy" id="2827903"/>
    <lineage>
        <taxon>Viruses</taxon>
        <taxon>Duplodnaviria</taxon>
        <taxon>Heunggongvirae</taxon>
        <taxon>Uroviricota</taxon>
        <taxon>Caudoviricetes</taxon>
    </lineage>
</organism>
<evidence type="ECO:0000313" key="1">
    <source>
        <dbReference type="EMBL" id="DAF48503.1"/>
    </source>
</evidence>
<proteinExistence type="predicted"/>
<name>A0A8S5SCV4_9CAUD</name>